<comment type="caution">
    <text evidence="1">The sequence shown here is derived from an EMBL/GenBank/DDBJ whole genome shotgun (WGS) entry which is preliminary data.</text>
</comment>
<evidence type="ECO:0008006" key="3">
    <source>
        <dbReference type="Google" id="ProtNLM"/>
    </source>
</evidence>
<dbReference type="EMBL" id="DWYC01000031">
    <property type="protein sequence ID" value="HJB56429.1"/>
    <property type="molecule type" value="Genomic_DNA"/>
</dbReference>
<dbReference type="SUPFAM" id="SSF54427">
    <property type="entry name" value="NTF2-like"/>
    <property type="match status" value="1"/>
</dbReference>
<accession>A0A9D2S542</accession>
<evidence type="ECO:0000313" key="1">
    <source>
        <dbReference type="EMBL" id="HJB56429.1"/>
    </source>
</evidence>
<name>A0A9D2S542_9FIRM</name>
<dbReference type="AlphaFoldDB" id="A0A9D2S542"/>
<reference evidence="1" key="2">
    <citation type="submission" date="2021-04" db="EMBL/GenBank/DDBJ databases">
        <authorList>
            <person name="Gilroy R."/>
        </authorList>
    </citation>
    <scope>NUCLEOTIDE SEQUENCE</scope>
    <source>
        <strain evidence="1">CHK189-11263</strain>
    </source>
</reference>
<organism evidence="1 2">
    <name type="scientific">Candidatus Flavonifractor intestinipullorum</name>
    <dbReference type="NCBI Taxonomy" id="2838587"/>
    <lineage>
        <taxon>Bacteria</taxon>
        <taxon>Bacillati</taxon>
        <taxon>Bacillota</taxon>
        <taxon>Clostridia</taxon>
        <taxon>Eubacteriales</taxon>
        <taxon>Oscillospiraceae</taxon>
        <taxon>Flavonifractor</taxon>
    </lineage>
</organism>
<dbReference type="Gene3D" id="3.10.450.50">
    <property type="match status" value="1"/>
</dbReference>
<reference evidence="1" key="1">
    <citation type="journal article" date="2021" name="PeerJ">
        <title>Extensive microbial diversity within the chicken gut microbiome revealed by metagenomics and culture.</title>
        <authorList>
            <person name="Gilroy R."/>
            <person name="Ravi A."/>
            <person name="Getino M."/>
            <person name="Pursley I."/>
            <person name="Horton D.L."/>
            <person name="Alikhan N.F."/>
            <person name="Baker D."/>
            <person name="Gharbi K."/>
            <person name="Hall N."/>
            <person name="Watson M."/>
            <person name="Adriaenssens E.M."/>
            <person name="Foster-Nyarko E."/>
            <person name="Jarju S."/>
            <person name="Secka A."/>
            <person name="Antonio M."/>
            <person name="Oren A."/>
            <person name="Chaudhuri R.R."/>
            <person name="La Ragione R."/>
            <person name="Hildebrand F."/>
            <person name="Pallen M.J."/>
        </authorList>
    </citation>
    <scope>NUCLEOTIDE SEQUENCE</scope>
    <source>
        <strain evidence="1">CHK189-11263</strain>
    </source>
</reference>
<proteinExistence type="predicted"/>
<gene>
    <name evidence="1" type="ORF">H9714_02645</name>
</gene>
<dbReference type="Proteomes" id="UP000824208">
    <property type="component" value="Unassembled WGS sequence"/>
</dbReference>
<dbReference type="InterPro" id="IPR032710">
    <property type="entry name" value="NTF2-like_dom_sf"/>
</dbReference>
<sequence>MSTKDIVDERRRLEYIVDHCKFETPEQVTELFEAYTHLIWKYKQVGRIYDFYYDGMMIHREGNNDLIGVDQVVKDTLACLAAFPDMEFKFYDIHGTGNPEEGFRFGQAVYFKGTFLGVSKYGQGTGAAFAPDECVDICECLVKRVDGKWRVVEEWGDRSTLAFERVLRQAAPFRTYQEAITVPDCAPEPEPAESDED</sequence>
<evidence type="ECO:0000313" key="2">
    <source>
        <dbReference type="Proteomes" id="UP000824208"/>
    </source>
</evidence>
<protein>
    <recommendedName>
        <fullName evidence="3">SnoaL-like domain-containing protein</fullName>
    </recommendedName>
</protein>